<dbReference type="InterPro" id="IPR000160">
    <property type="entry name" value="GGDEF_dom"/>
</dbReference>
<dbReference type="PROSITE" id="PS50110">
    <property type="entry name" value="RESPONSE_REGULATORY"/>
    <property type="match status" value="1"/>
</dbReference>
<dbReference type="InterPro" id="IPR029787">
    <property type="entry name" value="Nucleotide_cyclase"/>
</dbReference>
<dbReference type="OrthoDB" id="9812260at2"/>
<evidence type="ECO:0000313" key="7">
    <source>
        <dbReference type="Proteomes" id="UP000282125"/>
    </source>
</evidence>
<dbReference type="SUPFAM" id="SSF55073">
    <property type="entry name" value="Nucleotide cyclase"/>
    <property type="match status" value="1"/>
</dbReference>
<dbReference type="GO" id="GO:0043709">
    <property type="term" value="P:cell adhesion involved in single-species biofilm formation"/>
    <property type="evidence" value="ECO:0007669"/>
    <property type="project" value="TreeGrafter"/>
</dbReference>
<dbReference type="PANTHER" id="PTHR45138">
    <property type="entry name" value="REGULATORY COMPONENTS OF SENSORY TRANSDUCTION SYSTEM"/>
    <property type="match status" value="1"/>
</dbReference>
<keyword evidence="7" id="KW-1185">Reference proteome</keyword>
<proteinExistence type="predicted"/>
<comment type="caution">
    <text evidence="6">The sequence shown here is derived from an EMBL/GenBank/DDBJ whole genome shotgun (WGS) entry which is preliminary data.</text>
</comment>
<evidence type="ECO:0000259" key="4">
    <source>
        <dbReference type="PROSITE" id="PS50110"/>
    </source>
</evidence>
<evidence type="ECO:0000256" key="2">
    <source>
        <dbReference type="ARBA" id="ARBA00034247"/>
    </source>
</evidence>
<comment type="catalytic activity">
    <reaction evidence="2">
        <text>2 GTP = 3',3'-c-di-GMP + 2 diphosphate</text>
        <dbReference type="Rhea" id="RHEA:24898"/>
        <dbReference type="ChEBI" id="CHEBI:33019"/>
        <dbReference type="ChEBI" id="CHEBI:37565"/>
        <dbReference type="ChEBI" id="CHEBI:58805"/>
        <dbReference type="EC" id="2.7.7.65"/>
    </reaction>
</comment>
<feature type="modified residue" description="4-aspartylphosphate" evidence="3">
    <location>
        <position position="61"/>
    </location>
</feature>
<dbReference type="EMBL" id="RRAZ01000059">
    <property type="protein sequence ID" value="RRH68343.1"/>
    <property type="molecule type" value="Genomic_DNA"/>
</dbReference>
<dbReference type="GO" id="GO:0052621">
    <property type="term" value="F:diguanylate cyclase activity"/>
    <property type="evidence" value="ECO:0007669"/>
    <property type="project" value="UniProtKB-EC"/>
</dbReference>
<dbReference type="InterPro" id="IPR011006">
    <property type="entry name" value="CheY-like_superfamily"/>
</dbReference>
<feature type="domain" description="Response regulatory" evidence="4">
    <location>
        <begin position="13"/>
        <end position="128"/>
    </location>
</feature>
<organism evidence="6 7">
    <name type="scientific">Falsigemmobacter faecalis</name>
    <dbReference type="NCBI Taxonomy" id="2488730"/>
    <lineage>
        <taxon>Bacteria</taxon>
        <taxon>Pseudomonadati</taxon>
        <taxon>Pseudomonadota</taxon>
        <taxon>Alphaproteobacteria</taxon>
        <taxon>Rhodobacterales</taxon>
        <taxon>Paracoccaceae</taxon>
        <taxon>Falsigemmobacter</taxon>
    </lineage>
</organism>
<dbReference type="InterPro" id="IPR001789">
    <property type="entry name" value="Sig_transdc_resp-reg_receiver"/>
</dbReference>
<dbReference type="Proteomes" id="UP000282125">
    <property type="component" value="Unassembled WGS sequence"/>
</dbReference>
<dbReference type="SMART" id="SM00267">
    <property type="entry name" value="GGDEF"/>
    <property type="match status" value="1"/>
</dbReference>
<dbReference type="InterPro" id="IPR043128">
    <property type="entry name" value="Rev_trsase/Diguanyl_cyclase"/>
</dbReference>
<dbReference type="EC" id="2.7.7.65" evidence="1"/>
<dbReference type="Pfam" id="PF00990">
    <property type="entry name" value="GGDEF"/>
    <property type="match status" value="1"/>
</dbReference>
<accession>A0A3P3D1Q5</accession>
<keyword evidence="3" id="KW-0597">Phosphoprotein</keyword>
<evidence type="ECO:0000256" key="1">
    <source>
        <dbReference type="ARBA" id="ARBA00012528"/>
    </source>
</evidence>
<dbReference type="NCBIfam" id="TIGR00254">
    <property type="entry name" value="GGDEF"/>
    <property type="match status" value="1"/>
</dbReference>
<dbReference type="SUPFAM" id="SSF52172">
    <property type="entry name" value="CheY-like"/>
    <property type="match status" value="1"/>
</dbReference>
<dbReference type="GO" id="GO:0005886">
    <property type="term" value="C:plasma membrane"/>
    <property type="evidence" value="ECO:0007669"/>
    <property type="project" value="TreeGrafter"/>
</dbReference>
<dbReference type="GO" id="GO:0000160">
    <property type="term" value="P:phosphorelay signal transduction system"/>
    <property type="evidence" value="ECO:0007669"/>
    <property type="project" value="InterPro"/>
</dbReference>
<dbReference type="Gene3D" id="3.40.50.2300">
    <property type="match status" value="1"/>
</dbReference>
<dbReference type="AlphaFoldDB" id="A0A3P3D1Q5"/>
<dbReference type="CDD" id="cd01949">
    <property type="entry name" value="GGDEF"/>
    <property type="match status" value="1"/>
</dbReference>
<protein>
    <recommendedName>
        <fullName evidence="1">diguanylate cyclase</fullName>
        <ecNumber evidence="1">2.7.7.65</ecNumber>
    </recommendedName>
</protein>
<dbReference type="Pfam" id="PF00072">
    <property type="entry name" value="Response_reg"/>
    <property type="match status" value="1"/>
</dbReference>
<dbReference type="Gene3D" id="3.30.70.270">
    <property type="match status" value="1"/>
</dbReference>
<dbReference type="RefSeq" id="WP_124966826.1">
    <property type="nucleotide sequence ID" value="NZ_RRAZ01000059.1"/>
</dbReference>
<name>A0A3P3D1Q5_9RHOB</name>
<dbReference type="PANTHER" id="PTHR45138:SF9">
    <property type="entry name" value="DIGUANYLATE CYCLASE DGCM-RELATED"/>
    <property type="match status" value="1"/>
</dbReference>
<sequence>MSFSDTSPLVLPTILVVDDDRLNRTALAELLQEDHRILLARDGESALAQLDKTEVDLVLLDVSMPGMDGFEVLAQLRRQERTMSVPVIFITGKTEEAEEERGLLLGAADYVNKPIRGAVVRARVRAHLALSRQRKELESYARQDGLTGIANRRALDEATERAIAQVRRSGEPLAVAIFDVDCFKQYNDHYGHAAGDDVLRHVATQLAHVARRKGDLVARYGGEEFSLLMPGCVDFAPVLEQARQLITSAAIPHERSVVGSVLTISGGGVITRVDATTTPRSLYEAADRMLYEAKTAGRNQVRLHLQMGDD</sequence>
<dbReference type="SMART" id="SM00448">
    <property type="entry name" value="REC"/>
    <property type="match status" value="1"/>
</dbReference>
<evidence type="ECO:0000256" key="3">
    <source>
        <dbReference type="PROSITE-ProRule" id="PRU00169"/>
    </source>
</evidence>
<reference evidence="6 7" key="1">
    <citation type="submission" date="2018-11" db="EMBL/GenBank/DDBJ databases">
        <title>Gemmobacter sp. nov., YIM 102744-1 draft genome.</title>
        <authorList>
            <person name="Li G."/>
            <person name="Jiang Y."/>
        </authorList>
    </citation>
    <scope>NUCLEOTIDE SEQUENCE [LARGE SCALE GENOMIC DNA]</scope>
    <source>
        <strain evidence="6 7">YIM 102744-1</strain>
    </source>
</reference>
<dbReference type="GO" id="GO:1902201">
    <property type="term" value="P:negative regulation of bacterial-type flagellum-dependent cell motility"/>
    <property type="evidence" value="ECO:0007669"/>
    <property type="project" value="TreeGrafter"/>
</dbReference>
<dbReference type="InterPro" id="IPR050469">
    <property type="entry name" value="Diguanylate_Cyclase"/>
</dbReference>
<evidence type="ECO:0000259" key="5">
    <source>
        <dbReference type="PROSITE" id="PS50887"/>
    </source>
</evidence>
<dbReference type="FunFam" id="3.30.70.270:FF:000001">
    <property type="entry name" value="Diguanylate cyclase domain protein"/>
    <property type="match status" value="1"/>
</dbReference>
<dbReference type="PROSITE" id="PS50887">
    <property type="entry name" value="GGDEF"/>
    <property type="match status" value="1"/>
</dbReference>
<evidence type="ECO:0000313" key="6">
    <source>
        <dbReference type="EMBL" id="RRH68343.1"/>
    </source>
</evidence>
<gene>
    <name evidence="6" type="ORF">EG244_19500</name>
</gene>
<feature type="domain" description="GGDEF" evidence="5">
    <location>
        <begin position="171"/>
        <end position="306"/>
    </location>
</feature>